<organism evidence="1 2">
    <name type="scientific">Brassica cretica</name>
    <name type="common">Mustard</name>
    <dbReference type="NCBI Taxonomy" id="69181"/>
    <lineage>
        <taxon>Eukaryota</taxon>
        <taxon>Viridiplantae</taxon>
        <taxon>Streptophyta</taxon>
        <taxon>Embryophyta</taxon>
        <taxon>Tracheophyta</taxon>
        <taxon>Spermatophyta</taxon>
        <taxon>Magnoliopsida</taxon>
        <taxon>eudicotyledons</taxon>
        <taxon>Gunneridae</taxon>
        <taxon>Pentapetalae</taxon>
        <taxon>rosids</taxon>
        <taxon>malvids</taxon>
        <taxon>Brassicales</taxon>
        <taxon>Brassicaceae</taxon>
        <taxon>Brassiceae</taxon>
        <taxon>Brassica</taxon>
    </lineage>
</organism>
<proteinExistence type="predicted"/>
<dbReference type="EMBL" id="QGKW02001911">
    <property type="protein sequence ID" value="KAF2567031.1"/>
    <property type="molecule type" value="Genomic_DNA"/>
</dbReference>
<name>A0A8S9IAX6_BRACR</name>
<sequence length="120" mass="13809">MPELASRILTLRPSLLDTPDSFMWHLQKSGSYSAKSGYFALTSIKTKALPRLQSEDWNWKNKRFKIKVFLCGMCFITLYPLGKIYKREGCSQTPCAFAVEHRRPMNTCSFIAPLRKRCGP</sequence>
<dbReference type="Proteomes" id="UP000712281">
    <property type="component" value="Unassembled WGS sequence"/>
</dbReference>
<reference evidence="1" key="1">
    <citation type="submission" date="2019-12" db="EMBL/GenBank/DDBJ databases">
        <title>Genome sequencing and annotation of Brassica cretica.</title>
        <authorList>
            <person name="Studholme D.J."/>
            <person name="Sarris P.F."/>
        </authorList>
    </citation>
    <scope>NUCLEOTIDE SEQUENCE</scope>
    <source>
        <strain evidence="1">PFS-001/15</strain>
        <tissue evidence="1">Leaf</tissue>
    </source>
</reference>
<evidence type="ECO:0000313" key="1">
    <source>
        <dbReference type="EMBL" id="KAF2567031.1"/>
    </source>
</evidence>
<evidence type="ECO:0000313" key="2">
    <source>
        <dbReference type="Proteomes" id="UP000712281"/>
    </source>
</evidence>
<dbReference type="AlphaFoldDB" id="A0A8S9IAX6"/>
<protein>
    <submittedName>
        <fullName evidence="1">Uncharacterized protein</fullName>
    </submittedName>
</protein>
<gene>
    <name evidence="1" type="ORF">F2Q68_00027184</name>
</gene>
<accession>A0A8S9IAX6</accession>
<comment type="caution">
    <text evidence="1">The sequence shown here is derived from an EMBL/GenBank/DDBJ whole genome shotgun (WGS) entry which is preliminary data.</text>
</comment>